<keyword evidence="10" id="KW-0472">Membrane</keyword>
<reference evidence="13 14" key="1">
    <citation type="journal article" date="2013" name="Genome Announc.">
        <title>Genome Sequence of Streptomyces violaceusniger Strain SPC6, a Halotolerant Streptomycete That Exhibits Rapid Growth and Development.</title>
        <authorList>
            <person name="Chen X."/>
            <person name="Zhang B."/>
            <person name="Zhang W."/>
            <person name="Wu X."/>
            <person name="Zhang M."/>
            <person name="Chen T."/>
            <person name="Liu G."/>
            <person name="Dyson P."/>
        </authorList>
    </citation>
    <scope>NUCLEOTIDE SEQUENCE [LARGE SCALE GENOMIC DNA]</scope>
    <source>
        <strain evidence="13 14">SPC6</strain>
    </source>
</reference>
<dbReference type="GO" id="GO:0016020">
    <property type="term" value="C:membrane"/>
    <property type="evidence" value="ECO:0007669"/>
    <property type="project" value="InterPro"/>
</dbReference>
<evidence type="ECO:0000313" key="13">
    <source>
        <dbReference type="EMBL" id="OEJ97936.1"/>
    </source>
</evidence>
<dbReference type="PANTHER" id="PTHR24421">
    <property type="entry name" value="NITRATE/NITRITE SENSOR PROTEIN NARX-RELATED"/>
    <property type="match status" value="1"/>
</dbReference>
<feature type="transmembrane region" description="Helical" evidence="10">
    <location>
        <begin position="381"/>
        <end position="403"/>
    </location>
</feature>
<proteinExistence type="predicted"/>
<dbReference type="InterPro" id="IPR050482">
    <property type="entry name" value="Sensor_HK_TwoCompSys"/>
</dbReference>
<dbReference type="SUPFAM" id="SSF55874">
    <property type="entry name" value="ATPase domain of HSP90 chaperone/DNA topoisomerase II/histidine kinase"/>
    <property type="match status" value="1"/>
</dbReference>
<feature type="domain" description="Histidine kinase/HSP90-like ATPase" evidence="11">
    <location>
        <begin position="230"/>
        <end position="319"/>
    </location>
</feature>
<dbReference type="Gene3D" id="3.30.565.10">
    <property type="entry name" value="Histidine kinase-like ATPase, C-terminal domain"/>
    <property type="match status" value="1"/>
</dbReference>
<dbReference type="Pfam" id="PF02518">
    <property type="entry name" value="HATPase_c"/>
    <property type="match status" value="1"/>
</dbReference>
<evidence type="ECO:0000256" key="8">
    <source>
        <dbReference type="ARBA" id="ARBA00023012"/>
    </source>
</evidence>
<protein>
    <recommendedName>
        <fullName evidence="2">histidine kinase</fullName>
        <ecNumber evidence="2">2.7.13.3</ecNumber>
    </recommendedName>
</protein>
<organism evidence="13 14">
    <name type="scientific">Streptomyces thermolilacinus SPC6</name>
    <dbReference type="NCBI Taxonomy" id="1306406"/>
    <lineage>
        <taxon>Bacteria</taxon>
        <taxon>Bacillati</taxon>
        <taxon>Actinomycetota</taxon>
        <taxon>Actinomycetes</taxon>
        <taxon>Kitasatosporales</taxon>
        <taxon>Streptomycetaceae</taxon>
        <taxon>Streptomyces</taxon>
    </lineage>
</organism>
<keyword evidence="8" id="KW-0902">Two-component regulatory system</keyword>
<feature type="domain" description="Signal transduction histidine kinase subgroup 3 dimerisation and phosphoacceptor" evidence="12">
    <location>
        <begin position="116"/>
        <end position="180"/>
    </location>
</feature>
<dbReference type="EMBL" id="ASHX02000001">
    <property type="protein sequence ID" value="OEJ97936.1"/>
    <property type="molecule type" value="Genomic_DNA"/>
</dbReference>
<gene>
    <name evidence="13" type="ORF">J116_008190</name>
</gene>
<dbReference type="STRING" id="1306406.J116_008190"/>
<dbReference type="GO" id="GO:0005524">
    <property type="term" value="F:ATP binding"/>
    <property type="evidence" value="ECO:0007669"/>
    <property type="project" value="UniProtKB-KW"/>
</dbReference>
<dbReference type="GO" id="GO:0046983">
    <property type="term" value="F:protein dimerization activity"/>
    <property type="evidence" value="ECO:0007669"/>
    <property type="project" value="InterPro"/>
</dbReference>
<dbReference type="Pfam" id="PF07730">
    <property type="entry name" value="HisKA_3"/>
    <property type="match status" value="1"/>
</dbReference>
<evidence type="ECO:0000256" key="10">
    <source>
        <dbReference type="SAM" id="Phobius"/>
    </source>
</evidence>
<evidence type="ECO:0000256" key="2">
    <source>
        <dbReference type="ARBA" id="ARBA00012438"/>
    </source>
</evidence>
<evidence type="ECO:0000256" key="7">
    <source>
        <dbReference type="ARBA" id="ARBA00022840"/>
    </source>
</evidence>
<keyword evidence="14" id="KW-1185">Reference proteome</keyword>
<evidence type="ECO:0000256" key="3">
    <source>
        <dbReference type="ARBA" id="ARBA00022553"/>
    </source>
</evidence>
<keyword evidence="5" id="KW-0547">Nucleotide-binding</keyword>
<keyword evidence="3" id="KW-0597">Phosphoprotein</keyword>
<evidence type="ECO:0000256" key="6">
    <source>
        <dbReference type="ARBA" id="ARBA00022777"/>
    </source>
</evidence>
<comment type="caution">
    <text evidence="13">The sequence shown here is derived from an EMBL/GenBank/DDBJ whole genome shotgun (WGS) entry which is preliminary data.</text>
</comment>
<keyword evidence="10" id="KW-1133">Transmembrane helix</keyword>
<feature type="region of interest" description="Disordered" evidence="9">
    <location>
        <begin position="264"/>
        <end position="289"/>
    </location>
</feature>
<evidence type="ECO:0000259" key="12">
    <source>
        <dbReference type="Pfam" id="PF07730"/>
    </source>
</evidence>
<keyword evidence="7" id="KW-0067">ATP-binding</keyword>
<evidence type="ECO:0000256" key="4">
    <source>
        <dbReference type="ARBA" id="ARBA00022679"/>
    </source>
</evidence>
<dbReference type="InterPro" id="IPR011712">
    <property type="entry name" value="Sig_transdc_His_kin_sub3_dim/P"/>
</dbReference>
<dbReference type="InterPro" id="IPR036890">
    <property type="entry name" value="HATPase_C_sf"/>
</dbReference>
<dbReference type="InterPro" id="IPR003594">
    <property type="entry name" value="HATPase_dom"/>
</dbReference>
<accession>A0A1D3E034</accession>
<dbReference type="GO" id="GO:0000155">
    <property type="term" value="F:phosphorelay sensor kinase activity"/>
    <property type="evidence" value="ECO:0007669"/>
    <property type="project" value="InterPro"/>
</dbReference>
<evidence type="ECO:0000256" key="5">
    <source>
        <dbReference type="ARBA" id="ARBA00022741"/>
    </source>
</evidence>
<dbReference type="PANTHER" id="PTHR24421:SF10">
    <property type="entry name" value="NITRATE_NITRITE SENSOR PROTEIN NARQ"/>
    <property type="match status" value="1"/>
</dbReference>
<feature type="transmembrane region" description="Helical" evidence="10">
    <location>
        <begin position="35"/>
        <end position="56"/>
    </location>
</feature>
<feature type="region of interest" description="Disordered" evidence="9">
    <location>
        <begin position="319"/>
        <end position="367"/>
    </location>
</feature>
<evidence type="ECO:0000256" key="1">
    <source>
        <dbReference type="ARBA" id="ARBA00000085"/>
    </source>
</evidence>
<comment type="catalytic activity">
    <reaction evidence="1">
        <text>ATP + protein L-histidine = ADP + protein N-phospho-L-histidine.</text>
        <dbReference type="EC" id="2.7.13.3"/>
    </reaction>
</comment>
<evidence type="ECO:0000256" key="9">
    <source>
        <dbReference type="SAM" id="MobiDB-lite"/>
    </source>
</evidence>
<evidence type="ECO:0000313" key="14">
    <source>
        <dbReference type="Proteomes" id="UP000095329"/>
    </source>
</evidence>
<feature type="transmembrane region" description="Helical" evidence="10">
    <location>
        <begin position="63"/>
        <end position="85"/>
    </location>
</feature>
<dbReference type="eggNOG" id="COG4585">
    <property type="taxonomic scope" value="Bacteria"/>
</dbReference>
<dbReference type="Gene3D" id="1.20.5.1930">
    <property type="match status" value="1"/>
</dbReference>
<keyword evidence="4" id="KW-0808">Transferase</keyword>
<dbReference type="Proteomes" id="UP000095329">
    <property type="component" value="Unassembled WGS sequence"/>
</dbReference>
<keyword evidence="6 13" id="KW-0418">Kinase</keyword>
<sequence length="490" mass="50853">MAAAVAGAGLSVLSDWWALPTAAAAFLAGRRPGATWPGAGVLGGVVVAGALAVLLVPSWFVHATFLVGVVVMAGMLPWFAGRFWWQYRELVRAGWERAAHLQREQRLVAEQARLRERARIAQDMHDLLGHDLSLIALSAGALQLAPGLADEHRATARDIRARAGAAVERLGEVVGLLREEGAAPEPPPGGDAPDAGLAGLVASAAASGLAVELGVEGVPPGEGLPTAVGRAAHRVVQEALTNAAKHAPGAPVAVRLVHGDGRTAVRVENGPPTGDRPGAPSGGGHGLIGLDERVRLAGGTLRYGPGDGGFTVTAELPHTPTGAHREPVGEDAAPVGDMGSAPVGEPGPRPGSVGQPRPAPVGERPGLPQEHRWARRRVGRALAALALVPLATGAVLTTALIGWEAVTANQAVLEPAAYERLRVGQDRAEVARVLPERQLVSRPAVPEPEGEGIRCEYYAVTADRFDDRSGDAYRLCFRDGTLWSRDLVGS</sequence>
<name>A0A1D3E034_9ACTN</name>
<keyword evidence="10" id="KW-0812">Transmembrane</keyword>
<dbReference type="CDD" id="cd16917">
    <property type="entry name" value="HATPase_UhpB-NarQ-NarX-like"/>
    <property type="match status" value="1"/>
</dbReference>
<dbReference type="AlphaFoldDB" id="A0A1D3E034"/>
<dbReference type="EC" id="2.7.13.3" evidence="2"/>
<evidence type="ECO:0000259" key="11">
    <source>
        <dbReference type="Pfam" id="PF02518"/>
    </source>
</evidence>